<comment type="similarity">
    <text evidence="1 2">Belongs to the glutamine synthetase family.</text>
</comment>
<dbReference type="Proteomes" id="UP000214365">
    <property type="component" value="Unassembled WGS sequence"/>
</dbReference>
<comment type="caution">
    <text evidence="4">The sequence shown here is derived from an EMBL/GenBank/DDBJ whole genome shotgun (WGS) entry which is preliminary data.</text>
</comment>
<dbReference type="PANTHER" id="PTHR43383:SF2">
    <property type="entry name" value="AMIDOHYDROLASE 2 FAMILY PROTEIN"/>
    <property type="match status" value="1"/>
</dbReference>
<gene>
    <name evidence="4" type="ORF">UA08_03119</name>
</gene>
<evidence type="ECO:0000256" key="2">
    <source>
        <dbReference type="RuleBase" id="RU000384"/>
    </source>
</evidence>
<dbReference type="InterPro" id="IPR014746">
    <property type="entry name" value="Gln_synth/guanido_kin_cat_dom"/>
</dbReference>
<organism evidence="4 5">
    <name type="scientific">Talaromyces atroroseus</name>
    <dbReference type="NCBI Taxonomy" id="1441469"/>
    <lineage>
        <taxon>Eukaryota</taxon>
        <taxon>Fungi</taxon>
        <taxon>Dikarya</taxon>
        <taxon>Ascomycota</taxon>
        <taxon>Pezizomycotina</taxon>
        <taxon>Eurotiomycetes</taxon>
        <taxon>Eurotiomycetidae</taxon>
        <taxon>Eurotiales</taxon>
        <taxon>Trichocomaceae</taxon>
        <taxon>Talaromyces</taxon>
        <taxon>Talaromyces sect. Trachyspermi</taxon>
    </lineage>
</organism>
<dbReference type="RefSeq" id="XP_020121025.1">
    <property type="nucleotide sequence ID" value="XM_020265854.1"/>
</dbReference>
<accession>A0A225ARB1</accession>
<dbReference type="FunFam" id="3.30.590.10:FF:000013">
    <property type="entry name" value="Related to fluG protein"/>
    <property type="match status" value="1"/>
</dbReference>
<dbReference type="OrthoDB" id="3364440at2759"/>
<dbReference type="GO" id="GO:0016787">
    <property type="term" value="F:hydrolase activity"/>
    <property type="evidence" value="ECO:0007669"/>
    <property type="project" value="InterPro"/>
</dbReference>
<dbReference type="STRING" id="1441469.A0A225ARB1"/>
<evidence type="ECO:0000313" key="4">
    <source>
        <dbReference type="EMBL" id="OKL60904.1"/>
    </source>
</evidence>
<dbReference type="InterPro" id="IPR008146">
    <property type="entry name" value="Gln_synth_cat_dom"/>
</dbReference>
<name>A0A225ARB1_TALAT</name>
<dbReference type="Gene3D" id="3.30.590.10">
    <property type="entry name" value="Glutamine synthetase/guanido kinase, catalytic domain"/>
    <property type="match status" value="1"/>
</dbReference>
<dbReference type="AlphaFoldDB" id="A0A225ARB1"/>
<proteinExistence type="inferred from homology"/>
<dbReference type="SUPFAM" id="SSF55931">
    <property type="entry name" value="Glutamine synthetase/guanido kinase"/>
    <property type="match status" value="1"/>
</dbReference>
<dbReference type="GO" id="GO:0004356">
    <property type="term" value="F:glutamine synthetase activity"/>
    <property type="evidence" value="ECO:0007669"/>
    <property type="project" value="InterPro"/>
</dbReference>
<feature type="domain" description="GS catalytic" evidence="3">
    <location>
        <begin position="557"/>
        <end position="882"/>
    </location>
</feature>
<keyword evidence="5" id="KW-1185">Reference proteome</keyword>
<protein>
    <submittedName>
        <fullName evidence="4">Protein fluG</fullName>
    </submittedName>
</protein>
<dbReference type="EMBL" id="LFMY01000004">
    <property type="protein sequence ID" value="OKL60904.1"/>
    <property type="molecule type" value="Genomic_DNA"/>
</dbReference>
<evidence type="ECO:0000259" key="3">
    <source>
        <dbReference type="PROSITE" id="PS51987"/>
    </source>
</evidence>
<dbReference type="GeneID" id="31002874"/>
<dbReference type="SMART" id="SM01230">
    <property type="entry name" value="Gln-synt_C"/>
    <property type="match status" value="1"/>
</dbReference>
<evidence type="ECO:0000256" key="1">
    <source>
        <dbReference type="PROSITE-ProRule" id="PRU01331"/>
    </source>
</evidence>
<evidence type="ECO:0000313" key="5">
    <source>
        <dbReference type="Proteomes" id="UP000214365"/>
    </source>
</evidence>
<dbReference type="InterPro" id="IPR032466">
    <property type="entry name" value="Metal_Hydrolase"/>
</dbReference>
<dbReference type="Pfam" id="PF04909">
    <property type="entry name" value="Amidohydro_2"/>
    <property type="match status" value="1"/>
</dbReference>
<dbReference type="InterPro" id="IPR006680">
    <property type="entry name" value="Amidohydro-rel"/>
</dbReference>
<dbReference type="PROSITE" id="PS51987">
    <property type="entry name" value="GS_CATALYTIC"/>
    <property type="match status" value="1"/>
</dbReference>
<dbReference type="SUPFAM" id="SSF51556">
    <property type="entry name" value="Metallo-dependent hydrolases"/>
    <property type="match status" value="1"/>
</dbReference>
<dbReference type="PANTHER" id="PTHR43383">
    <property type="entry name" value="NODULIN 6"/>
    <property type="match status" value="1"/>
</dbReference>
<reference evidence="4 5" key="1">
    <citation type="submission" date="2015-06" db="EMBL/GenBank/DDBJ databases">
        <title>Talaromyces atroroseus IBT 11181 draft genome.</title>
        <authorList>
            <person name="Rasmussen K.B."/>
            <person name="Rasmussen S."/>
            <person name="Petersen B."/>
            <person name="Sicheritz-Ponten T."/>
            <person name="Mortensen U.H."/>
            <person name="Thrane U."/>
        </authorList>
    </citation>
    <scope>NUCLEOTIDE SEQUENCE [LARGE SCALE GENOMIC DNA]</scope>
    <source>
        <strain evidence="4 5">IBT 11181</strain>
    </source>
</reference>
<dbReference type="Pfam" id="PF00120">
    <property type="entry name" value="Gln-synt_C"/>
    <property type="match status" value="1"/>
</dbReference>
<sequence length="882" mass="99088">MDLSLNDLRHLVQTHPTIDNHAHNILSRAEVTNYAVYPLEHTTSECVGASLSSVRKTLPHHRAVSQLSRLLECDPTWDAVTAARGKRVQEDYESYVKLCLQGTEILLLDDLLLDDGIEPYTWHDQFIPAKTKRIVRIETIAARLLQNYFTQQPEQRAKLVDNSQGSAACLLQQELSGFKKDFLEEIRKCVHDPDVVGFKSVICYRTGLNVDPDILGKIDAVASSFLRIITKGGSFRIEDKNFNDWLLLTTLGLLTETNRETGISLPVQFHTGYGDSDISLIHSNPAYLQPTIEAYPDVDFVLLHSSYPYTREAGYLATVYHNVWLDLGVVFPMVSRNAQESILRDAFDITPTSKLLWSTDGHSHPESFLLANTQFRAMLEKILVDYVENDDLTLPLAIEAAADILYNNSNKLYSLNLPPISIAKNSEKTSELSPSMTKYELNRPFHHPVLDQLLQNNSDSFVWIQVIDYTATLRLRMMHMSNFLELVKKERRLGLSMGTITMLQNDTLTDAGTATGQYYLVPDIASLRPNIGIESSNSLSVMTFWQDNAGNEIEGCPRSTLRRIVNKCETELGLNLKFGFEIEIVFVKAVVNPANNETEEVPVTTNHAWSSMTTDTIQVVPVLEEIVLKLKQVGIHIEQFHAESCPGQFEFVLPPERPLVAVDTLIQARQIITNIARQHGIRATLYPRPWPNAAGTASHAHFSITPTNREDAFLAGIMRHLVSVLAFSLPQEVSYARVAQGVWAGGEWVTWGTENREAPIRKVSSGHWELKSLDGLANPYLAMSALVAAGYLGVAENLELTHKDCHDDAALMTPAQRKELGITTPLAKTLDQSLQALQADMPLQRILGTRFVKNYCCLKEAESKFLASMPERVRRQWLIERY</sequence>
<dbReference type="Gene3D" id="3.20.20.140">
    <property type="entry name" value="Metal-dependent hydrolases"/>
    <property type="match status" value="1"/>
</dbReference>